<dbReference type="Pfam" id="PF07883">
    <property type="entry name" value="Cupin_2"/>
    <property type="match status" value="1"/>
</dbReference>
<reference evidence="2 3" key="1">
    <citation type="submission" date="2017-05" db="EMBL/GenBank/DDBJ databases">
        <title>Genomic insights into alkan degradation activity of Oleiphilus messinensis.</title>
        <authorList>
            <person name="Kozyavkin S.A."/>
            <person name="Slesarev A.I."/>
            <person name="Golyshin P.N."/>
            <person name="Korzhenkov A."/>
            <person name="Golyshina O.N."/>
            <person name="Toshchakov S.V."/>
        </authorList>
    </citation>
    <scope>NUCLEOTIDE SEQUENCE [LARGE SCALE GENOMIC DNA]</scope>
    <source>
        <strain evidence="2 3">ME102</strain>
    </source>
</reference>
<dbReference type="KEGG" id="ome:OLMES_2662"/>
<dbReference type="OrthoDB" id="9794183at2"/>
<dbReference type="Gene3D" id="2.60.120.10">
    <property type="entry name" value="Jelly Rolls"/>
    <property type="match status" value="1"/>
</dbReference>
<sequence>MNVFNIIEELSKHPKGTFLNLHKFNDHHIGVCDISGESPVWEMHPDTDEFFYILEGQFEIVLLDGSETPKFSVSAGSSFVVPKGIWHKPAAPDGCKFIHFTPGESLHSQLADPRT</sequence>
<dbReference type="InterPro" id="IPR014710">
    <property type="entry name" value="RmlC-like_jellyroll"/>
</dbReference>
<evidence type="ECO:0000313" key="3">
    <source>
        <dbReference type="Proteomes" id="UP000196027"/>
    </source>
</evidence>
<dbReference type="RefSeq" id="WP_087461676.1">
    <property type="nucleotide sequence ID" value="NZ_CP021425.1"/>
</dbReference>
<evidence type="ECO:0000259" key="1">
    <source>
        <dbReference type="Pfam" id="PF07883"/>
    </source>
</evidence>
<organism evidence="2 3">
    <name type="scientific">Oleiphilus messinensis</name>
    <dbReference type="NCBI Taxonomy" id="141451"/>
    <lineage>
        <taxon>Bacteria</taxon>
        <taxon>Pseudomonadati</taxon>
        <taxon>Pseudomonadota</taxon>
        <taxon>Gammaproteobacteria</taxon>
        <taxon>Oceanospirillales</taxon>
        <taxon>Oleiphilaceae</taxon>
        <taxon>Oleiphilus</taxon>
    </lineage>
</organism>
<dbReference type="EMBL" id="CP021425">
    <property type="protein sequence ID" value="ARU56712.1"/>
    <property type="molecule type" value="Genomic_DNA"/>
</dbReference>
<dbReference type="AlphaFoldDB" id="A0A1Y0I884"/>
<accession>A0A1Y0I884</accession>
<gene>
    <name evidence="2" type="ORF">OLMES_2662</name>
</gene>
<dbReference type="InterPro" id="IPR013096">
    <property type="entry name" value="Cupin_2"/>
</dbReference>
<evidence type="ECO:0000313" key="2">
    <source>
        <dbReference type="EMBL" id="ARU56712.1"/>
    </source>
</evidence>
<dbReference type="InterPro" id="IPR011051">
    <property type="entry name" value="RmlC_Cupin_sf"/>
</dbReference>
<name>A0A1Y0I884_9GAMM</name>
<keyword evidence="3" id="KW-1185">Reference proteome</keyword>
<dbReference type="Proteomes" id="UP000196027">
    <property type="component" value="Chromosome"/>
</dbReference>
<feature type="domain" description="Cupin type-2" evidence="1">
    <location>
        <begin position="36"/>
        <end position="93"/>
    </location>
</feature>
<proteinExistence type="predicted"/>
<dbReference type="SUPFAM" id="SSF51182">
    <property type="entry name" value="RmlC-like cupins"/>
    <property type="match status" value="1"/>
</dbReference>
<protein>
    <submittedName>
        <fullName evidence="2">Cupin</fullName>
    </submittedName>
</protein>